<reference evidence="2" key="1">
    <citation type="submission" date="2011-06" db="EMBL/GenBank/DDBJ databases">
        <title>The complete genome of chromosome of Runella slithyformis DSM 19594.</title>
        <authorList>
            <consortium name="US DOE Joint Genome Institute (JGI-PGF)"/>
            <person name="Lucas S."/>
            <person name="Han J."/>
            <person name="Lapidus A."/>
            <person name="Bruce D."/>
            <person name="Goodwin L."/>
            <person name="Pitluck S."/>
            <person name="Peters L."/>
            <person name="Kyrpides N."/>
            <person name="Mavromatis K."/>
            <person name="Ivanova N."/>
            <person name="Ovchinnikova G."/>
            <person name="Zhang X."/>
            <person name="Misra M."/>
            <person name="Detter J.C."/>
            <person name="Tapia R."/>
            <person name="Han C."/>
            <person name="Land M."/>
            <person name="Hauser L."/>
            <person name="Markowitz V."/>
            <person name="Cheng J.-F."/>
            <person name="Hugenholtz P."/>
            <person name="Woyke T."/>
            <person name="Wu D."/>
            <person name="Tindall B."/>
            <person name="Faehrich R."/>
            <person name="Brambilla E."/>
            <person name="Klenk H.-P."/>
            <person name="Eisen J.A."/>
        </authorList>
    </citation>
    <scope>NUCLEOTIDE SEQUENCE [LARGE SCALE GENOMIC DNA]</scope>
    <source>
        <strain evidence="2">ATCC 29530 / DSM 19594 / LMG 11500 / NCIMB 11436 / LSU 4</strain>
    </source>
</reference>
<dbReference type="AlphaFoldDB" id="A0A7U3ZL40"/>
<proteinExistence type="predicted"/>
<keyword evidence="2" id="KW-1185">Reference proteome</keyword>
<reference evidence="1 2" key="2">
    <citation type="journal article" date="2012" name="Stand. Genomic Sci.">
        <title>Complete genome sequence of the aquatic bacterium Runella slithyformis type strain (LSU 4(T)).</title>
        <authorList>
            <person name="Copeland A."/>
            <person name="Zhang X."/>
            <person name="Misra M."/>
            <person name="Lapidus A."/>
            <person name="Nolan M."/>
            <person name="Lucas S."/>
            <person name="Deshpande S."/>
            <person name="Cheng J.F."/>
            <person name="Tapia R."/>
            <person name="Goodwin L.A."/>
            <person name="Pitluck S."/>
            <person name="Liolios K."/>
            <person name="Pagani I."/>
            <person name="Ivanova N."/>
            <person name="Mikhailova N."/>
            <person name="Pati A."/>
            <person name="Chen A."/>
            <person name="Palaniappan K."/>
            <person name="Land M."/>
            <person name="Hauser L."/>
            <person name="Pan C."/>
            <person name="Jeffries C.D."/>
            <person name="Detter J.C."/>
            <person name="Brambilla E.M."/>
            <person name="Rohde M."/>
            <person name="Djao O.D."/>
            <person name="Goker M."/>
            <person name="Sikorski J."/>
            <person name="Tindall B.J."/>
            <person name="Woyke T."/>
            <person name="Bristow J."/>
            <person name="Eisen J.A."/>
            <person name="Markowitz V."/>
            <person name="Hugenholtz P."/>
            <person name="Kyrpides N.C."/>
            <person name="Klenk H.P."/>
            <person name="Mavromatis K."/>
        </authorList>
    </citation>
    <scope>NUCLEOTIDE SEQUENCE [LARGE SCALE GENOMIC DNA]</scope>
    <source>
        <strain evidence="2">ATCC 29530 / DSM 19594 / LMG 11500 / NCIMB 11436 / LSU 4</strain>
    </source>
</reference>
<protein>
    <recommendedName>
        <fullName evidence="3">WG repeat-containing protein</fullName>
    </recommendedName>
</protein>
<dbReference type="Proteomes" id="UP000000493">
    <property type="component" value="Chromosome"/>
</dbReference>
<dbReference type="KEGG" id="rsi:Runsl_2783"/>
<dbReference type="InterPro" id="IPR032774">
    <property type="entry name" value="WG_beta_rep"/>
</dbReference>
<name>A0A7U3ZL40_RUNSL</name>
<evidence type="ECO:0008006" key="3">
    <source>
        <dbReference type="Google" id="ProtNLM"/>
    </source>
</evidence>
<dbReference type="RefSeq" id="WP_013928485.1">
    <property type="nucleotide sequence ID" value="NC_015703.1"/>
</dbReference>
<accession>A0A7U3ZL40</accession>
<evidence type="ECO:0000313" key="2">
    <source>
        <dbReference type="Proteomes" id="UP000000493"/>
    </source>
</evidence>
<dbReference type="Pfam" id="PF14903">
    <property type="entry name" value="WG_beta_rep"/>
    <property type="match status" value="1"/>
</dbReference>
<sequence>MMIKYVFLLSAAFTACTSGNQTNEHTAEPEPLILTQADSTGESGYRNGNNEVIIPIGKYAQCLTDTFRTHAIVLTKSDNKWVVIDRAEKQLYEVFPYDNGPDYPSEGLFRIVQDGKIGYADAATYAIVIAPQYECAYPFENGKAKVSTDCKTAGEGEHREWTSDAWQYLDRK</sequence>
<evidence type="ECO:0000313" key="1">
    <source>
        <dbReference type="EMBL" id="AEI49176.1"/>
    </source>
</evidence>
<dbReference type="PROSITE" id="PS51257">
    <property type="entry name" value="PROKAR_LIPOPROTEIN"/>
    <property type="match status" value="1"/>
</dbReference>
<gene>
    <name evidence="1" type="ordered locus">Runsl_2783</name>
</gene>
<organism evidence="1 2">
    <name type="scientific">Runella slithyformis (strain ATCC 29530 / DSM 19594 / LMG 11500 / NCIMB 11436 / LSU 4)</name>
    <dbReference type="NCBI Taxonomy" id="761193"/>
    <lineage>
        <taxon>Bacteria</taxon>
        <taxon>Pseudomonadati</taxon>
        <taxon>Bacteroidota</taxon>
        <taxon>Cytophagia</taxon>
        <taxon>Cytophagales</taxon>
        <taxon>Spirosomataceae</taxon>
        <taxon>Runella</taxon>
    </lineage>
</organism>
<dbReference type="EMBL" id="CP002859">
    <property type="protein sequence ID" value="AEI49176.1"/>
    <property type="molecule type" value="Genomic_DNA"/>
</dbReference>